<name>A0A1S8LYX6_9CLOT</name>
<protein>
    <submittedName>
        <fullName evidence="1">Uncharacterized protein</fullName>
    </submittedName>
</protein>
<geneLocation type="plasmid" evidence="1 2">
    <name>p330</name>
</geneLocation>
<dbReference type="STRING" id="84029.CROST_11650"/>
<reference evidence="1 2" key="1">
    <citation type="submission" date="2022-04" db="EMBL/GenBank/DDBJ databases">
        <title>Genome sequence of C. roseum typestrain.</title>
        <authorList>
            <person name="Poehlein A."/>
            <person name="Schoch T."/>
            <person name="Duerre P."/>
            <person name="Daniel R."/>
        </authorList>
    </citation>
    <scope>NUCLEOTIDE SEQUENCE [LARGE SCALE GENOMIC DNA]</scope>
    <source>
        <strain evidence="1 2">DSM 7320</strain>
        <plasmid evidence="1 2">p330</plasmid>
    </source>
</reference>
<proteinExistence type="predicted"/>
<dbReference type="KEGG" id="crw:CROST_045570"/>
<accession>A0A1S8LYX6</accession>
<organism evidence="1 2">
    <name type="scientific">Clostridium felsineum</name>
    <dbReference type="NCBI Taxonomy" id="36839"/>
    <lineage>
        <taxon>Bacteria</taxon>
        <taxon>Bacillati</taxon>
        <taxon>Bacillota</taxon>
        <taxon>Clostridia</taxon>
        <taxon>Eubacteriales</taxon>
        <taxon>Clostridiaceae</taxon>
        <taxon>Clostridium</taxon>
    </lineage>
</organism>
<dbReference type="EMBL" id="CP096984">
    <property type="protein sequence ID" value="URZ13779.1"/>
    <property type="molecule type" value="Genomic_DNA"/>
</dbReference>
<keyword evidence="1" id="KW-0614">Plasmid</keyword>
<evidence type="ECO:0000313" key="1">
    <source>
        <dbReference type="EMBL" id="URZ13779.1"/>
    </source>
</evidence>
<sequence>MWLTFIHLIKIFRAFIKGRGFYPTLMVIVTWSFSIILFLVLIYEIFLYLFKVKYDNPEFKKASKKLNTKKDK</sequence>
<dbReference type="AlphaFoldDB" id="A0A1S8LYX6"/>
<keyword evidence="2" id="KW-1185">Reference proteome</keyword>
<evidence type="ECO:0000313" key="2">
    <source>
        <dbReference type="Proteomes" id="UP000190951"/>
    </source>
</evidence>
<gene>
    <name evidence="1" type="ORF">CROST_045570</name>
</gene>
<dbReference type="Proteomes" id="UP000190951">
    <property type="component" value="Plasmid p330"/>
</dbReference>